<evidence type="ECO:0000313" key="5">
    <source>
        <dbReference type="Proteomes" id="UP001187471"/>
    </source>
</evidence>
<dbReference type="PANTHER" id="PTHR33926">
    <property type="entry name" value="PROTEIN TIC 22, CHLOROPLASTIC"/>
    <property type="match status" value="1"/>
</dbReference>
<dbReference type="AlphaFoldDB" id="A0AA88U0X7"/>
<dbReference type="InterPro" id="IPR007378">
    <property type="entry name" value="Tic22-like"/>
</dbReference>
<gene>
    <name evidence="4" type="ORF">RJ640_022455</name>
</gene>
<keyword evidence="2" id="KW-0150">Chloroplast</keyword>
<protein>
    <recommendedName>
        <fullName evidence="6">Protein TIC 22-like, chloroplastic</fullName>
    </recommendedName>
</protein>
<dbReference type="GO" id="GO:0009507">
    <property type="term" value="C:chloroplast"/>
    <property type="evidence" value="ECO:0007669"/>
    <property type="project" value="UniProtKB-SubCell"/>
</dbReference>
<comment type="subcellular location">
    <subcellularLocation>
        <location evidence="1">Plastid</location>
        <location evidence="1">Chloroplast</location>
    </subcellularLocation>
</comment>
<proteinExistence type="predicted"/>
<evidence type="ECO:0008006" key="6">
    <source>
        <dbReference type="Google" id="ProtNLM"/>
    </source>
</evidence>
<keyword evidence="3" id="KW-0934">Plastid</keyword>
<evidence type="ECO:0000256" key="1">
    <source>
        <dbReference type="ARBA" id="ARBA00004229"/>
    </source>
</evidence>
<evidence type="ECO:0000256" key="2">
    <source>
        <dbReference type="ARBA" id="ARBA00022528"/>
    </source>
</evidence>
<sequence>MRDSPTPQPPQFSLQQALTSFRNHFNPFSVKTHLESTFKNLKNHAQNNLSATGSSGNNPIWARISEKYGSPPPSNLAMSTEAIEERLAGVPVYALSNSFEEFVLISGANTRKSIGLFCFKEEDAETLLVQMKSMDPDMRKGSRVVAVALNKVFQLKIGGVGFRLIPELSQVINALEERRKSGISDESFSGIPVFQVLFIDFLAASIYSID</sequence>
<evidence type="ECO:0000256" key="3">
    <source>
        <dbReference type="ARBA" id="ARBA00022640"/>
    </source>
</evidence>
<organism evidence="4 5">
    <name type="scientific">Escallonia rubra</name>
    <dbReference type="NCBI Taxonomy" id="112253"/>
    <lineage>
        <taxon>Eukaryota</taxon>
        <taxon>Viridiplantae</taxon>
        <taxon>Streptophyta</taxon>
        <taxon>Embryophyta</taxon>
        <taxon>Tracheophyta</taxon>
        <taxon>Spermatophyta</taxon>
        <taxon>Magnoliopsida</taxon>
        <taxon>eudicotyledons</taxon>
        <taxon>Gunneridae</taxon>
        <taxon>Pentapetalae</taxon>
        <taxon>asterids</taxon>
        <taxon>campanulids</taxon>
        <taxon>Escalloniales</taxon>
        <taxon>Escalloniaceae</taxon>
        <taxon>Escallonia</taxon>
    </lineage>
</organism>
<dbReference type="Proteomes" id="UP001187471">
    <property type="component" value="Unassembled WGS sequence"/>
</dbReference>
<reference evidence="4" key="1">
    <citation type="submission" date="2022-12" db="EMBL/GenBank/DDBJ databases">
        <title>Draft genome assemblies for two species of Escallonia (Escalloniales).</title>
        <authorList>
            <person name="Chanderbali A."/>
            <person name="Dervinis C."/>
            <person name="Anghel I."/>
            <person name="Soltis D."/>
            <person name="Soltis P."/>
            <person name="Zapata F."/>
        </authorList>
    </citation>
    <scope>NUCLEOTIDE SEQUENCE</scope>
    <source>
        <strain evidence="4">UCBG92.1500</strain>
        <tissue evidence="4">Leaf</tissue>
    </source>
</reference>
<dbReference type="PANTHER" id="PTHR33926:SF1">
    <property type="entry name" value="PROTEIN TIC 22-LIKE, CHLOROPLASTIC"/>
    <property type="match status" value="1"/>
</dbReference>
<dbReference type="GO" id="GO:0015031">
    <property type="term" value="P:protein transport"/>
    <property type="evidence" value="ECO:0007669"/>
    <property type="project" value="InterPro"/>
</dbReference>
<accession>A0AA88U0X7</accession>
<dbReference type="Gene3D" id="3.40.1350.100">
    <property type="match status" value="1"/>
</dbReference>
<keyword evidence="5" id="KW-1185">Reference proteome</keyword>
<evidence type="ECO:0000313" key="4">
    <source>
        <dbReference type="EMBL" id="KAK2967199.1"/>
    </source>
</evidence>
<dbReference type="Pfam" id="PF04278">
    <property type="entry name" value="Tic22"/>
    <property type="match status" value="1"/>
</dbReference>
<comment type="caution">
    <text evidence="4">The sequence shown here is derived from an EMBL/GenBank/DDBJ whole genome shotgun (WGS) entry which is preliminary data.</text>
</comment>
<name>A0AA88U0X7_9ASTE</name>
<dbReference type="EMBL" id="JAVXUO010003047">
    <property type="protein sequence ID" value="KAK2967199.1"/>
    <property type="molecule type" value="Genomic_DNA"/>
</dbReference>